<keyword evidence="2 6" id="KW-0812">Transmembrane</keyword>
<comment type="subcellular location">
    <subcellularLocation>
        <location evidence="1">Membrane</location>
    </subcellularLocation>
</comment>
<dbReference type="KEGG" id="fgg:FSB75_04355"/>
<dbReference type="Proteomes" id="UP000321204">
    <property type="component" value="Chromosome"/>
</dbReference>
<evidence type="ECO:0000256" key="3">
    <source>
        <dbReference type="ARBA" id="ARBA00022729"/>
    </source>
</evidence>
<dbReference type="PANTHER" id="PTHR12815">
    <property type="entry name" value="SORTING AND ASSEMBLY MACHINERY SAMM50 PROTEIN FAMILY MEMBER"/>
    <property type="match status" value="1"/>
</dbReference>
<evidence type="ECO:0000313" key="8">
    <source>
        <dbReference type="EMBL" id="QEC55167.1"/>
    </source>
</evidence>
<dbReference type="AlphaFoldDB" id="A0A5B8UET2"/>
<dbReference type="GO" id="GO:0019867">
    <property type="term" value="C:outer membrane"/>
    <property type="evidence" value="ECO:0007669"/>
    <property type="project" value="InterPro"/>
</dbReference>
<name>A0A5B8UET2_9BACT</name>
<feature type="transmembrane region" description="Helical" evidence="6">
    <location>
        <begin position="6"/>
        <end position="25"/>
    </location>
</feature>
<evidence type="ECO:0000256" key="1">
    <source>
        <dbReference type="ARBA" id="ARBA00004370"/>
    </source>
</evidence>
<accession>A0A5B8UET2</accession>
<dbReference type="InterPro" id="IPR039910">
    <property type="entry name" value="D15-like"/>
</dbReference>
<dbReference type="RefSeq" id="WP_146783318.1">
    <property type="nucleotide sequence ID" value="NZ_BAABIO010000006.1"/>
</dbReference>
<keyword evidence="4 6" id="KW-0472">Membrane</keyword>
<keyword evidence="9" id="KW-1185">Reference proteome</keyword>
<dbReference type="PANTHER" id="PTHR12815:SF47">
    <property type="entry name" value="TRANSLOCATION AND ASSEMBLY MODULE SUBUNIT TAMA"/>
    <property type="match status" value="1"/>
</dbReference>
<dbReference type="InterPro" id="IPR000184">
    <property type="entry name" value="Bac_surfAg_D15"/>
</dbReference>
<evidence type="ECO:0000256" key="6">
    <source>
        <dbReference type="SAM" id="Phobius"/>
    </source>
</evidence>
<evidence type="ECO:0000256" key="2">
    <source>
        <dbReference type="ARBA" id="ARBA00022692"/>
    </source>
</evidence>
<dbReference type="Pfam" id="PF01103">
    <property type="entry name" value="Omp85"/>
    <property type="match status" value="1"/>
</dbReference>
<keyword evidence="3" id="KW-0732">Signal</keyword>
<dbReference type="OrthoDB" id="9814535at2"/>
<proteinExistence type="predicted"/>
<gene>
    <name evidence="8" type="ORF">FSB75_04355</name>
</gene>
<protein>
    <submittedName>
        <fullName evidence="8">BamA/TamA family outer membrane protein</fullName>
    </submittedName>
</protein>
<evidence type="ECO:0000259" key="7">
    <source>
        <dbReference type="Pfam" id="PF01103"/>
    </source>
</evidence>
<organism evidence="8 9">
    <name type="scientific">Flavisolibacter ginsenosidimutans</name>
    <dbReference type="NCBI Taxonomy" id="661481"/>
    <lineage>
        <taxon>Bacteria</taxon>
        <taxon>Pseudomonadati</taxon>
        <taxon>Bacteroidota</taxon>
        <taxon>Chitinophagia</taxon>
        <taxon>Chitinophagales</taxon>
        <taxon>Chitinophagaceae</taxon>
        <taxon>Flavisolibacter</taxon>
    </lineage>
</organism>
<dbReference type="Gene3D" id="2.40.160.50">
    <property type="entry name" value="membrane protein fhac: a member of the omp85/tpsb transporter family"/>
    <property type="match status" value="1"/>
</dbReference>
<keyword evidence="6" id="KW-1133">Transmembrane helix</keyword>
<evidence type="ECO:0000256" key="5">
    <source>
        <dbReference type="ARBA" id="ARBA00023237"/>
    </source>
</evidence>
<reference evidence="8 9" key="1">
    <citation type="journal article" date="2015" name="Int. J. Syst. Evol. Microbiol.">
        <title>Flavisolibacter ginsenosidimutans sp. nov., with ginsenoside-converting activity isolated from soil used for cultivating ginseng.</title>
        <authorList>
            <person name="Zhao Y."/>
            <person name="Liu Q."/>
            <person name="Kang M.S."/>
            <person name="Jin F."/>
            <person name="Yu H."/>
            <person name="Im W.T."/>
        </authorList>
    </citation>
    <scope>NUCLEOTIDE SEQUENCE [LARGE SCALE GENOMIC DNA]</scope>
    <source>
        <strain evidence="8 9">Gsoil 636</strain>
    </source>
</reference>
<feature type="domain" description="Bacterial surface antigen (D15)" evidence="7">
    <location>
        <begin position="439"/>
        <end position="759"/>
    </location>
</feature>
<dbReference type="EMBL" id="CP042433">
    <property type="protein sequence ID" value="QEC55167.1"/>
    <property type="molecule type" value="Genomic_DNA"/>
</dbReference>
<keyword evidence="5" id="KW-0998">Cell outer membrane</keyword>
<evidence type="ECO:0000313" key="9">
    <source>
        <dbReference type="Proteomes" id="UP000321204"/>
    </source>
</evidence>
<sequence length="789" mass="90684">MTVLTITRYISVFFFLFSFTACIVVKNPPPNKPFIYQTNVHVVGELKEEEKKELTAGLLDQLYDSVRVKSIAKFAGWDKGPKLFYEVLNHPTVFDSLDAEKSKSFMNAYLNAQGYFRDSIGYTVKIDTAKGGKQLRTYLDFYVYPRVPTRLDSIAYNLNADTANLTVRQKNALDTIQKITLSNTGASLIKKGDPFSKYKLSAERDRLAEIYRNNGYLRFSEEEMLVLWDTVGIEFLRPTLDPIEQAKLLQEQAERRAHPVADISFHLRENPDSTRTTRYYIGNVTVYPEFVNDTVKSYRYVDTVRSYIIKQNGPLFKKKIFPHYILLNRGDLYSRSNELKTQGKFNALNAWRAVNILPRPRPGQDTADFDIYLTPARKYAFNTSFEVSYNRSNITLAQGNLIGLAFNAGIQNRNFVHAANQSGLNVRFGTELNADIHNLIQTRQVNLGYNLQIPRLVPKFMRQFSKSKENTTASLLSLNAGRTDRRDYFNLSTLNASWGYQFGWRNKQITFRFPNIEYNYLVRKDSLEELIKKNASYKYIFNTGVVVSMLANYSDAKSTDRITRLLTATAELSGIPGQLRNAFATNLYRFVKADIEYRHTKKYFRNALALRGFFGIGIGMPFSRYDSANRFLPFFREYFAGGPNSMRAWSLRKLGPGSAIKSFDRTDAPDRFGDVRLEGNAEYRIFLTDYRGIGINTAVFTDIGNIWFLRDNPDFPGGRIPGTLQKFWKDIAIGLGTGLRVDFGFFKFRLDYAYKVKDPTPKVAEAQNKWFNDWQLLNGQLQLGIDYPF</sequence>
<evidence type="ECO:0000256" key="4">
    <source>
        <dbReference type="ARBA" id="ARBA00023136"/>
    </source>
</evidence>